<dbReference type="HOGENOM" id="CLU_031947_1_0_9"/>
<dbReference type="InterPro" id="IPR025375">
    <property type="entry name" value="DUF4365"/>
</dbReference>
<keyword evidence="3" id="KW-1185">Reference proteome</keyword>
<dbReference type="STRING" id="515622.bpr_I1907"/>
<dbReference type="Pfam" id="PF14280">
    <property type="entry name" value="DUF4365"/>
    <property type="match status" value="1"/>
</dbReference>
<dbReference type="Proteomes" id="UP000001299">
    <property type="component" value="Chromosome 1"/>
</dbReference>
<evidence type="ECO:0000259" key="1">
    <source>
        <dbReference type="Pfam" id="PF14280"/>
    </source>
</evidence>
<dbReference type="AlphaFoldDB" id="E0RXR5"/>
<name>E0RXR5_BUTPB</name>
<organism evidence="2 3">
    <name type="scientific">Butyrivibrio proteoclasticus (strain ATCC 51982 / DSM 14932 / B316)</name>
    <name type="common">Clostridium proteoclasticum</name>
    <dbReference type="NCBI Taxonomy" id="515622"/>
    <lineage>
        <taxon>Bacteria</taxon>
        <taxon>Bacillati</taxon>
        <taxon>Bacillota</taxon>
        <taxon>Clostridia</taxon>
        <taxon>Lachnospirales</taxon>
        <taxon>Lachnospiraceae</taxon>
        <taxon>Butyrivibrio</taxon>
    </lineage>
</organism>
<evidence type="ECO:0000313" key="3">
    <source>
        <dbReference type="Proteomes" id="UP000001299"/>
    </source>
</evidence>
<dbReference type="EMBL" id="CP001810">
    <property type="protein sequence ID" value="ADL34641.1"/>
    <property type="molecule type" value="Genomic_DNA"/>
</dbReference>
<feature type="domain" description="DUF4365" evidence="1">
    <location>
        <begin position="58"/>
        <end position="166"/>
    </location>
</feature>
<dbReference type="KEGG" id="bpb:bpr_I1907"/>
<evidence type="ECO:0000313" key="2">
    <source>
        <dbReference type="EMBL" id="ADL34641.1"/>
    </source>
</evidence>
<gene>
    <name evidence="2" type="ordered locus">bpr_I1907</name>
</gene>
<dbReference type="eggNOG" id="ENOG502ZPYH">
    <property type="taxonomic scope" value="Bacteria"/>
</dbReference>
<accession>E0RXR5</accession>
<proteinExistence type="predicted"/>
<protein>
    <recommendedName>
        <fullName evidence="1">DUF4365 domain-containing protein</fullName>
    </recommendedName>
</protein>
<sequence length="620" mass="70843">MIFNMFLMHIRIGDIINLLGDSEEVTDLDVEKIAVSVVMNSIAMTDILSPFINSGDKEPSWDGNIYIHSDHNKTKKDIKKIPVQVKGEIRKSVPPKKKPKFSVSVVDLNNWLNHGGIVLFVVLTDETGSNNAIYYDSLLPVKIRALEKISQGKKNISIPLKEFSTDSNKKVEVMLNFHENMLKQSSFTKANLQTMDEWVQKGGLENITFTVAAYGKQNEIKDFDAVLLRNDLYMYANVKDMPIPIPLPEIPMDIHIARDYFYNVQVKGHIFYKSYSIVKHKNGMDVHIGKGTVLRITENAKKAELSFRARGTLSECIHDTEFIISVMENLELTVNGATIRFANSGRNDAEQYRNNLEYYKDVQAMLNKFGVNKELLCDNLSDRDQNNLHNFTLAMVKETNIVFPGATNGIIYGRFVIANLVLLIWATKINEKEYKLDSFFGDHKLAVFEDENHSGGPHAITHYAMLRKQDFIEASNIDYEKIAEDLNQNEVCPVVVEQLTFFMLEMLKAYDEQEEKKQELLHAAEKYCDWLIDNEEGTNDNMILNKLQIVRRSRELSDSEMGILSELSNSNKELAVKCGANLLLGKNEEAQRCFDKMDQQDQDAFIQYPICNLGHLSYEE</sequence>
<reference evidence="2 3" key="1">
    <citation type="journal article" date="2010" name="PLoS ONE">
        <title>The glycobiome of the rumen bacterium Butyrivibrio proteoclasticus B316(T) highlights adaptation to a polysaccharide-rich environment.</title>
        <authorList>
            <person name="Kelly W.J."/>
            <person name="Leahy S.C."/>
            <person name="Altermann E."/>
            <person name="Yeoman C.J."/>
            <person name="Dunne J.C."/>
            <person name="Kong Z."/>
            <person name="Pacheco D.M."/>
            <person name="Li D."/>
            <person name="Noel S.J."/>
            <person name="Moon C.D."/>
            <person name="Cookson A.L."/>
            <person name="Attwood G.T."/>
        </authorList>
    </citation>
    <scope>NUCLEOTIDE SEQUENCE [LARGE SCALE GENOMIC DNA]</scope>
    <source>
        <strain evidence="3">ATCC 51982 / DSM 14932 / B316</strain>
    </source>
</reference>